<dbReference type="SUPFAM" id="SSF55785">
    <property type="entry name" value="PYP-like sensor domain (PAS domain)"/>
    <property type="match status" value="1"/>
</dbReference>
<keyword evidence="4" id="KW-1185">Reference proteome</keyword>
<accession>A0ABP7IVF0</accession>
<dbReference type="InterPro" id="IPR052016">
    <property type="entry name" value="Bact_Sigma-Reg"/>
</dbReference>
<protein>
    <submittedName>
        <fullName evidence="3">SpoIIE family protein phosphatase</fullName>
    </submittedName>
</protein>
<dbReference type="EMBL" id="BAABAH010000012">
    <property type="protein sequence ID" value="GAA3827649.1"/>
    <property type="molecule type" value="Genomic_DNA"/>
</dbReference>
<dbReference type="InterPro" id="IPR036457">
    <property type="entry name" value="PPM-type-like_dom_sf"/>
</dbReference>
<dbReference type="InterPro" id="IPR035965">
    <property type="entry name" value="PAS-like_dom_sf"/>
</dbReference>
<gene>
    <name evidence="3" type="ORF">GCM10022242_31230</name>
</gene>
<dbReference type="InterPro" id="IPR000014">
    <property type="entry name" value="PAS"/>
</dbReference>
<dbReference type="InterPro" id="IPR000700">
    <property type="entry name" value="PAS-assoc_C"/>
</dbReference>
<comment type="caution">
    <text evidence="3">The sequence shown here is derived from an EMBL/GenBank/DDBJ whole genome shotgun (WGS) entry which is preliminary data.</text>
</comment>
<dbReference type="Gene3D" id="3.30.450.20">
    <property type="entry name" value="PAS domain"/>
    <property type="match status" value="1"/>
</dbReference>
<organism evidence="3 4">
    <name type="scientific">Nocardioides panacisoli</name>
    <dbReference type="NCBI Taxonomy" id="627624"/>
    <lineage>
        <taxon>Bacteria</taxon>
        <taxon>Bacillati</taxon>
        <taxon>Actinomycetota</taxon>
        <taxon>Actinomycetes</taxon>
        <taxon>Propionibacteriales</taxon>
        <taxon>Nocardioidaceae</taxon>
        <taxon>Nocardioides</taxon>
    </lineage>
</organism>
<proteinExistence type="predicted"/>
<dbReference type="PANTHER" id="PTHR43156:SF2">
    <property type="entry name" value="STAGE II SPORULATION PROTEIN E"/>
    <property type="match status" value="1"/>
</dbReference>
<dbReference type="CDD" id="cd00130">
    <property type="entry name" value="PAS"/>
    <property type="match status" value="1"/>
</dbReference>
<sequence length="390" mass="42156">MTDVAREAFLSALSDDDPVRLYDEAPCGFLSTTPDGIIVKVNATICRWLDTRREDLVGASFTDLLTGGGRIYHETHYAPMLQMHDKVRELALELQHPGGHRLPVLVNAAVVRDAAGGPRGIRVAIFDASDRRRYEQELLEAKRHAEASEARARGLVQTLQRTLVPPTEPRIPGLELAAVNRPAGGDLLIGGDFYDVFPLGGDEWGLVLGDVCGKDVEAAAVTALVRWTVRATAAGSAGTERVLEALNETIRQHETERFCTMVFARLRPEGRSWHLELGVGGHPPPLLVRDGEVTPLAGGGPLVGVLRDARFPEQRLELRPGDGLVLYTDGVTEARRGSDFFGEQRLHASVAAHGGDPRAVVDGLLDDVTTYGQGRSSDDVAILALRLPAA</sequence>
<dbReference type="InterPro" id="IPR001932">
    <property type="entry name" value="PPM-type_phosphatase-like_dom"/>
</dbReference>
<dbReference type="Gene3D" id="3.60.40.10">
    <property type="entry name" value="PPM-type phosphatase domain"/>
    <property type="match status" value="1"/>
</dbReference>
<dbReference type="RefSeq" id="WP_344777102.1">
    <property type="nucleotide sequence ID" value="NZ_BAABAH010000012.1"/>
</dbReference>
<dbReference type="SMART" id="SM00331">
    <property type="entry name" value="PP2C_SIG"/>
    <property type="match status" value="1"/>
</dbReference>
<dbReference type="SUPFAM" id="SSF81606">
    <property type="entry name" value="PP2C-like"/>
    <property type="match status" value="1"/>
</dbReference>
<dbReference type="PROSITE" id="PS50113">
    <property type="entry name" value="PAC"/>
    <property type="match status" value="1"/>
</dbReference>
<reference evidence="4" key="1">
    <citation type="journal article" date="2019" name="Int. J. Syst. Evol. Microbiol.">
        <title>The Global Catalogue of Microorganisms (GCM) 10K type strain sequencing project: providing services to taxonomists for standard genome sequencing and annotation.</title>
        <authorList>
            <consortium name="The Broad Institute Genomics Platform"/>
            <consortium name="The Broad Institute Genome Sequencing Center for Infectious Disease"/>
            <person name="Wu L."/>
            <person name="Ma J."/>
        </authorList>
    </citation>
    <scope>NUCLEOTIDE SEQUENCE [LARGE SCALE GENOMIC DNA]</scope>
    <source>
        <strain evidence="4">JCM 16953</strain>
    </source>
</reference>
<dbReference type="Pfam" id="PF07228">
    <property type="entry name" value="SpoIIE"/>
    <property type="match status" value="1"/>
</dbReference>
<keyword evidence="1" id="KW-0378">Hydrolase</keyword>
<dbReference type="NCBIfam" id="TIGR00229">
    <property type="entry name" value="sensory_box"/>
    <property type="match status" value="1"/>
</dbReference>
<dbReference type="SMART" id="SM00091">
    <property type="entry name" value="PAS"/>
    <property type="match status" value="1"/>
</dbReference>
<name>A0ABP7IVF0_9ACTN</name>
<evidence type="ECO:0000256" key="1">
    <source>
        <dbReference type="ARBA" id="ARBA00022801"/>
    </source>
</evidence>
<feature type="domain" description="PAC" evidence="2">
    <location>
        <begin position="88"/>
        <end position="140"/>
    </location>
</feature>
<dbReference type="PANTHER" id="PTHR43156">
    <property type="entry name" value="STAGE II SPORULATION PROTEIN E-RELATED"/>
    <property type="match status" value="1"/>
</dbReference>
<evidence type="ECO:0000259" key="2">
    <source>
        <dbReference type="PROSITE" id="PS50113"/>
    </source>
</evidence>
<dbReference type="Pfam" id="PF13426">
    <property type="entry name" value="PAS_9"/>
    <property type="match status" value="1"/>
</dbReference>
<evidence type="ECO:0000313" key="4">
    <source>
        <dbReference type="Proteomes" id="UP001501821"/>
    </source>
</evidence>
<dbReference type="Proteomes" id="UP001501821">
    <property type="component" value="Unassembled WGS sequence"/>
</dbReference>
<evidence type="ECO:0000313" key="3">
    <source>
        <dbReference type="EMBL" id="GAA3827649.1"/>
    </source>
</evidence>